<sequence>MGMRTRHAAAVDAIAGWLLSGRYAAHSVLPREDEIGEELEVSRTVVREAMRTLVAKGMVVVRRRHGTEVQPMENWSLFDEQVLDWRLALGPDRRFVDDLMRFRIGIETMAGPLAAENPAFPLDALSGAYVRMAAAVDGEGDYKQADLDFHKCIMLGTKNQFIAQLVPMMGNALRVSFDLSVLSMDTARGSLPMHKDVLDAIADRAPARTEAALRKLIESARDDILSILSEMGGCPE</sequence>
<keyword evidence="2" id="KW-0238">DNA-binding</keyword>
<accession>A0A433XLY4</accession>
<dbReference type="Proteomes" id="UP000281547">
    <property type="component" value="Unassembled WGS sequence"/>
</dbReference>
<protein>
    <submittedName>
        <fullName evidence="5">FadR family transcriptional regulator</fullName>
    </submittedName>
</protein>
<dbReference type="Pfam" id="PF00392">
    <property type="entry name" value="GntR"/>
    <property type="match status" value="1"/>
</dbReference>
<keyword evidence="3" id="KW-0804">Transcription</keyword>
<evidence type="ECO:0000256" key="2">
    <source>
        <dbReference type="ARBA" id="ARBA00023125"/>
    </source>
</evidence>
<dbReference type="Pfam" id="PF07729">
    <property type="entry name" value="FCD"/>
    <property type="match status" value="1"/>
</dbReference>
<proteinExistence type="predicted"/>
<keyword evidence="6" id="KW-1185">Reference proteome</keyword>
<dbReference type="SUPFAM" id="SSF46785">
    <property type="entry name" value="Winged helix' DNA-binding domain"/>
    <property type="match status" value="1"/>
</dbReference>
<dbReference type="Gene3D" id="1.20.120.530">
    <property type="entry name" value="GntR ligand-binding domain-like"/>
    <property type="match status" value="1"/>
</dbReference>
<reference evidence="5 6" key="1">
    <citation type="journal article" date="2016" name="Int. J. Syst. Evol. Microbiol.">
        <title>Arsenicitalea aurantiaca gen. nov., sp. nov., a new member of the family Hyphomicrobiaceae, isolated from high-arsenic sediment.</title>
        <authorList>
            <person name="Mu Y."/>
            <person name="Zhou L."/>
            <person name="Zeng X.C."/>
            <person name="Liu L."/>
            <person name="Pan Y."/>
            <person name="Chen X."/>
            <person name="Wang J."/>
            <person name="Li S."/>
            <person name="Li W.J."/>
            <person name="Wang Y."/>
        </authorList>
    </citation>
    <scope>NUCLEOTIDE SEQUENCE [LARGE SCALE GENOMIC DNA]</scope>
    <source>
        <strain evidence="5 6">42-50</strain>
    </source>
</reference>
<dbReference type="EMBL" id="RZNJ01000001">
    <property type="protein sequence ID" value="RUT35096.1"/>
    <property type="molecule type" value="Genomic_DNA"/>
</dbReference>
<dbReference type="PRINTS" id="PR00035">
    <property type="entry name" value="HTHGNTR"/>
</dbReference>
<dbReference type="PROSITE" id="PS50949">
    <property type="entry name" value="HTH_GNTR"/>
    <property type="match status" value="1"/>
</dbReference>
<comment type="caution">
    <text evidence="5">The sequence shown here is derived from an EMBL/GenBank/DDBJ whole genome shotgun (WGS) entry which is preliminary data.</text>
</comment>
<organism evidence="5 6">
    <name type="scientific">Arsenicitalea aurantiaca</name>
    <dbReference type="NCBI Taxonomy" id="1783274"/>
    <lineage>
        <taxon>Bacteria</taxon>
        <taxon>Pseudomonadati</taxon>
        <taxon>Pseudomonadota</taxon>
        <taxon>Alphaproteobacteria</taxon>
        <taxon>Hyphomicrobiales</taxon>
        <taxon>Devosiaceae</taxon>
        <taxon>Arsenicitalea</taxon>
    </lineage>
</organism>
<dbReference type="AlphaFoldDB" id="A0A433XLY4"/>
<dbReference type="InterPro" id="IPR036388">
    <property type="entry name" value="WH-like_DNA-bd_sf"/>
</dbReference>
<gene>
    <name evidence="5" type="ORF">EMQ25_03850</name>
</gene>
<dbReference type="OrthoDB" id="9028214at2"/>
<feature type="domain" description="HTH gntR-type" evidence="4">
    <location>
        <begin position="4"/>
        <end position="72"/>
    </location>
</feature>
<evidence type="ECO:0000259" key="4">
    <source>
        <dbReference type="PROSITE" id="PS50949"/>
    </source>
</evidence>
<evidence type="ECO:0000313" key="6">
    <source>
        <dbReference type="Proteomes" id="UP000281547"/>
    </source>
</evidence>
<evidence type="ECO:0000313" key="5">
    <source>
        <dbReference type="EMBL" id="RUT35096.1"/>
    </source>
</evidence>
<dbReference type="SMART" id="SM00345">
    <property type="entry name" value="HTH_GNTR"/>
    <property type="match status" value="1"/>
</dbReference>
<keyword evidence="1" id="KW-0805">Transcription regulation</keyword>
<dbReference type="RefSeq" id="WP_127187216.1">
    <property type="nucleotide sequence ID" value="NZ_RZNJ01000001.1"/>
</dbReference>
<dbReference type="InterPro" id="IPR036390">
    <property type="entry name" value="WH_DNA-bd_sf"/>
</dbReference>
<name>A0A433XLY4_9HYPH</name>
<dbReference type="InterPro" id="IPR011711">
    <property type="entry name" value="GntR_C"/>
</dbReference>
<dbReference type="SUPFAM" id="SSF48008">
    <property type="entry name" value="GntR ligand-binding domain-like"/>
    <property type="match status" value="1"/>
</dbReference>
<dbReference type="GO" id="GO:0003677">
    <property type="term" value="F:DNA binding"/>
    <property type="evidence" value="ECO:0007669"/>
    <property type="project" value="UniProtKB-KW"/>
</dbReference>
<dbReference type="InterPro" id="IPR000524">
    <property type="entry name" value="Tscrpt_reg_HTH_GntR"/>
</dbReference>
<dbReference type="SMART" id="SM00895">
    <property type="entry name" value="FCD"/>
    <property type="match status" value="1"/>
</dbReference>
<dbReference type="Gene3D" id="1.10.10.10">
    <property type="entry name" value="Winged helix-like DNA-binding domain superfamily/Winged helix DNA-binding domain"/>
    <property type="match status" value="1"/>
</dbReference>
<dbReference type="PANTHER" id="PTHR43537">
    <property type="entry name" value="TRANSCRIPTIONAL REGULATOR, GNTR FAMILY"/>
    <property type="match status" value="1"/>
</dbReference>
<dbReference type="PANTHER" id="PTHR43537:SF44">
    <property type="entry name" value="GNTR FAMILY REGULATORY PROTEIN"/>
    <property type="match status" value="1"/>
</dbReference>
<dbReference type="GO" id="GO:0003700">
    <property type="term" value="F:DNA-binding transcription factor activity"/>
    <property type="evidence" value="ECO:0007669"/>
    <property type="project" value="InterPro"/>
</dbReference>
<dbReference type="InterPro" id="IPR008920">
    <property type="entry name" value="TF_FadR/GntR_C"/>
</dbReference>
<evidence type="ECO:0000256" key="1">
    <source>
        <dbReference type="ARBA" id="ARBA00023015"/>
    </source>
</evidence>
<evidence type="ECO:0000256" key="3">
    <source>
        <dbReference type="ARBA" id="ARBA00023163"/>
    </source>
</evidence>
<dbReference type="CDD" id="cd07377">
    <property type="entry name" value="WHTH_GntR"/>
    <property type="match status" value="1"/>
</dbReference>